<gene>
    <name evidence="1" type="ORF">C1877_02655</name>
</gene>
<reference evidence="1 2" key="1">
    <citation type="journal article" date="2018" name="Elife">
        <title>Discovery and characterization of a prevalent human gut bacterial enzyme sufficient for the inactivation of a family of plant toxins.</title>
        <authorList>
            <person name="Koppel N."/>
            <person name="Bisanz J.E."/>
            <person name="Pandelia M.E."/>
            <person name="Turnbaugh P.J."/>
            <person name="Balskus E.P."/>
        </authorList>
    </citation>
    <scope>NUCLEOTIDE SEQUENCE [LARGE SCALE GENOMIC DNA]</scope>
    <source>
        <strain evidence="1 2">3C</strain>
    </source>
</reference>
<dbReference type="EMBL" id="PPTS01000002">
    <property type="protein sequence ID" value="RDB66122.1"/>
    <property type="molecule type" value="Genomic_DNA"/>
</dbReference>
<comment type="caution">
    <text evidence="1">The sequence shown here is derived from an EMBL/GenBank/DDBJ whole genome shotgun (WGS) entry which is preliminary data.</text>
</comment>
<dbReference type="GeneID" id="97354358"/>
<evidence type="ECO:0000313" key="2">
    <source>
        <dbReference type="Proteomes" id="UP000254000"/>
    </source>
</evidence>
<accession>A0A369M3X1</accession>
<dbReference type="Proteomes" id="UP000254000">
    <property type="component" value="Unassembled WGS sequence"/>
</dbReference>
<dbReference type="AlphaFoldDB" id="A0A369M3X1"/>
<keyword evidence="2" id="KW-1185">Reference proteome</keyword>
<organism evidence="1 2">
    <name type="scientific">Gordonibacter pamelaeae</name>
    <dbReference type="NCBI Taxonomy" id="471189"/>
    <lineage>
        <taxon>Bacteria</taxon>
        <taxon>Bacillati</taxon>
        <taxon>Actinomycetota</taxon>
        <taxon>Coriobacteriia</taxon>
        <taxon>Eggerthellales</taxon>
        <taxon>Eggerthellaceae</taxon>
        <taxon>Gordonibacter</taxon>
    </lineage>
</organism>
<protein>
    <submittedName>
        <fullName evidence="1">Uncharacterized protein</fullName>
    </submittedName>
</protein>
<dbReference type="OrthoDB" id="3176751at2"/>
<dbReference type="RefSeq" id="WP_015539933.1">
    <property type="nucleotide sequence ID" value="NZ_CABMMS010000002.1"/>
</dbReference>
<evidence type="ECO:0000313" key="1">
    <source>
        <dbReference type="EMBL" id="RDB66122.1"/>
    </source>
</evidence>
<proteinExistence type="predicted"/>
<sequence>MAQRFEDDFGGRIAEKLMNVDVHLTRDFSRSVTELEREQGRIDWKDRCGANMKKIAEREVTPIYR</sequence>
<name>A0A369M3X1_9ACTN</name>